<name>A0A834X8I3_9FABA</name>
<feature type="region of interest" description="Disordered" evidence="1">
    <location>
        <begin position="1"/>
        <end position="22"/>
    </location>
</feature>
<keyword evidence="3" id="KW-1185">Reference proteome</keyword>
<dbReference type="Proteomes" id="UP000634136">
    <property type="component" value="Unassembled WGS sequence"/>
</dbReference>
<reference evidence="2" key="1">
    <citation type="submission" date="2020-09" db="EMBL/GenBank/DDBJ databases">
        <title>Genome-Enabled Discovery of Anthraquinone Biosynthesis in Senna tora.</title>
        <authorList>
            <person name="Kang S.-H."/>
            <person name="Pandey R.P."/>
            <person name="Lee C.-M."/>
            <person name="Sim J.-S."/>
            <person name="Jeong J.-T."/>
            <person name="Choi B.-S."/>
            <person name="Jung M."/>
            <person name="Ginzburg D."/>
            <person name="Zhao K."/>
            <person name="Won S.Y."/>
            <person name="Oh T.-J."/>
            <person name="Yu Y."/>
            <person name="Kim N.-H."/>
            <person name="Lee O.R."/>
            <person name="Lee T.-H."/>
            <person name="Bashyal P."/>
            <person name="Kim T.-S."/>
            <person name="Lee W.-H."/>
            <person name="Kawkins C."/>
            <person name="Kim C.-K."/>
            <person name="Kim J.S."/>
            <person name="Ahn B.O."/>
            <person name="Rhee S.Y."/>
            <person name="Sohng J.K."/>
        </authorList>
    </citation>
    <scope>NUCLEOTIDE SEQUENCE</scope>
    <source>
        <tissue evidence="2">Leaf</tissue>
    </source>
</reference>
<dbReference type="EMBL" id="JAAIUW010000003">
    <property type="protein sequence ID" value="KAF7839872.1"/>
    <property type="molecule type" value="Genomic_DNA"/>
</dbReference>
<proteinExistence type="predicted"/>
<comment type="caution">
    <text evidence="2">The sequence shown here is derived from an EMBL/GenBank/DDBJ whole genome shotgun (WGS) entry which is preliminary data.</text>
</comment>
<gene>
    <name evidence="2" type="ORF">G2W53_008354</name>
</gene>
<evidence type="ECO:0000313" key="2">
    <source>
        <dbReference type="EMBL" id="KAF7839872.1"/>
    </source>
</evidence>
<dbReference type="AlphaFoldDB" id="A0A834X8I3"/>
<protein>
    <submittedName>
        <fullName evidence="2">Uncharacterized protein</fullName>
    </submittedName>
</protein>
<evidence type="ECO:0000256" key="1">
    <source>
        <dbReference type="SAM" id="MobiDB-lite"/>
    </source>
</evidence>
<evidence type="ECO:0000313" key="3">
    <source>
        <dbReference type="Proteomes" id="UP000634136"/>
    </source>
</evidence>
<sequence length="22" mass="2441">MEKAISRQGMLGKPLVKEKPLS</sequence>
<accession>A0A834X8I3</accession>
<organism evidence="2 3">
    <name type="scientific">Senna tora</name>
    <dbReference type="NCBI Taxonomy" id="362788"/>
    <lineage>
        <taxon>Eukaryota</taxon>
        <taxon>Viridiplantae</taxon>
        <taxon>Streptophyta</taxon>
        <taxon>Embryophyta</taxon>
        <taxon>Tracheophyta</taxon>
        <taxon>Spermatophyta</taxon>
        <taxon>Magnoliopsida</taxon>
        <taxon>eudicotyledons</taxon>
        <taxon>Gunneridae</taxon>
        <taxon>Pentapetalae</taxon>
        <taxon>rosids</taxon>
        <taxon>fabids</taxon>
        <taxon>Fabales</taxon>
        <taxon>Fabaceae</taxon>
        <taxon>Caesalpinioideae</taxon>
        <taxon>Cassia clade</taxon>
        <taxon>Senna</taxon>
    </lineage>
</organism>